<gene>
    <name evidence="1" type="ORF">CTRU02_200400</name>
</gene>
<sequence length="488" mass="54319">MRSSLSLTFLLALLLAVAVPFTAAQKVKNIMEAASQLPQCAVTCILSAMDDSPCNLTNTTCICNDATFEQKTEGCIMGSCPIRDALHAKNVFMTTCDKPIRDNGPEYVRLNWALLVISTFTITARISFKFFSSAEPGWDDMFAFLAYLAVLPSFIINLVGLIPAGIGKDIWTLTSEQIEKFGFWFYLLEPMYFIQMGLVKMAILFFFMRIFDRAVLKRYLWATVIFNAVNTFVFLMVGIFQCTPISFYWTRWDGQQRGTCIDINAVAWANAIISILLDVWMLLLPLSGIRTLNLHWWKKLAVSMMFCVGTFVTIISILRLRSLVMFAKSLNPSWDQYGMALWTTVEVPTGIICCCMPSIRLILIKAFPKLFGMLTKRYDSNKYSMNPSSGNHLSRSRNQLSQSPRTELSSTTELQAAMKNGKGIVCTKAFALETHDTSSLYALQDLEAGSADGSIAAQSQRSTSISHTSSAVSDYGGPARKQSGPSAK</sequence>
<protein>
    <submittedName>
        <fullName evidence="1">CFEM domain-containing protein</fullName>
    </submittedName>
</protein>
<evidence type="ECO:0000313" key="1">
    <source>
        <dbReference type="EMBL" id="KAL0942514.1"/>
    </source>
</evidence>
<comment type="caution">
    <text evidence="1">The sequence shown here is derived from an EMBL/GenBank/DDBJ whole genome shotgun (WGS) entry which is preliminary data.</text>
</comment>
<reference evidence="1 2" key="1">
    <citation type="journal article" date="2020" name="Phytopathology">
        <title>Genome Sequence Resources of Colletotrichum truncatum, C. plurivorum, C. musicola, and C. sojae: Four Species Pathogenic to Soybean (Glycine max).</title>
        <authorList>
            <person name="Rogerio F."/>
            <person name="Boufleur T.R."/>
            <person name="Ciampi-Guillardi M."/>
            <person name="Sukno S.A."/>
            <person name="Thon M.R."/>
            <person name="Massola Junior N.S."/>
            <person name="Baroncelli R."/>
        </authorList>
    </citation>
    <scope>NUCLEOTIDE SEQUENCE [LARGE SCALE GENOMIC DNA]</scope>
    <source>
        <strain evidence="1 2">CMES1059</strain>
    </source>
</reference>
<accession>A0ACC3ZEK7</accession>
<evidence type="ECO:0000313" key="2">
    <source>
        <dbReference type="Proteomes" id="UP000805649"/>
    </source>
</evidence>
<dbReference type="Proteomes" id="UP000805649">
    <property type="component" value="Unassembled WGS sequence"/>
</dbReference>
<dbReference type="EMBL" id="VUJX02000001">
    <property type="protein sequence ID" value="KAL0942514.1"/>
    <property type="molecule type" value="Genomic_DNA"/>
</dbReference>
<organism evidence="1 2">
    <name type="scientific">Colletotrichum truncatum</name>
    <name type="common">Anthracnose fungus</name>
    <name type="synonym">Colletotrichum capsici</name>
    <dbReference type="NCBI Taxonomy" id="5467"/>
    <lineage>
        <taxon>Eukaryota</taxon>
        <taxon>Fungi</taxon>
        <taxon>Dikarya</taxon>
        <taxon>Ascomycota</taxon>
        <taxon>Pezizomycotina</taxon>
        <taxon>Sordariomycetes</taxon>
        <taxon>Hypocreomycetidae</taxon>
        <taxon>Glomerellales</taxon>
        <taxon>Glomerellaceae</taxon>
        <taxon>Colletotrichum</taxon>
        <taxon>Colletotrichum truncatum species complex</taxon>
    </lineage>
</organism>
<name>A0ACC3ZEK7_COLTU</name>
<keyword evidence="2" id="KW-1185">Reference proteome</keyword>
<proteinExistence type="predicted"/>